<dbReference type="PANTHER" id="PTHR34216:SF3">
    <property type="entry name" value="POLY-BETA-1,6-N-ACETYL-D-GLUCOSAMINE N-DEACETYLASE"/>
    <property type="match status" value="1"/>
</dbReference>
<feature type="chain" id="PRO_5045430061" evidence="3">
    <location>
        <begin position="26"/>
        <end position="399"/>
    </location>
</feature>
<dbReference type="InterPro" id="IPR012854">
    <property type="entry name" value="Cu_amine_oxidase-like_N"/>
</dbReference>
<evidence type="ECO:0000256" key="2">
    <source>
        <dbReference type="ARBA" id="ARBA00022729"/>
    </source>
</evidence>
<dbReference type="Proteomes" id="UP000681526">
    <property type="component" value="Unassembled WGS sequence"/>
</dbReference>
<organism evidence="5 6">
    <name type="scientific">Thermobacillus xylanilyticus</name>
    <dbReference type="NCBI Taxonomy" id="76633"/>
    <lineage>
        <taxon>Bacteria</taxon>
        <taxon>Bacillati</taxon>
        <taxon>Bacillota</taxon>
        <taxon>Bacilli</taxon>
        <taxon>Bacillales</taxon>
        <taxon>Paenibacillaceae</taxon>
        <taxon>Thermobacillus</taxon>
    </lineage>
</organism>
<gene>
    <name evidence="5" type="primary">txxe2173</name>
    <name evidence="5" type="ORF">TXXE_10905</name>
</gene>
<evidence type="ECO:0000313" key="5">
    <source>
        <dbReference type="EMBL" id="CAG5087443.1"/>
    </source>
</evidence>
<dbReference type="RefSeq" id="WP_213484648.1">
    <property type="nucleotide sequence ID" value="NZ_CAJRAY010000049.1"/>
</dbReference>
<reference evidence="5 6" key="1">
    <citation type="submission" date="2021-04" db="EMBL/GenBank/DDBJ databases">
        <authorList>
            <person name="Rakotoarivonina H."/>
        </authorList>
    </citation>
    <scope>NUCLEOTIDE SEQUENCE [LARGE SCALE GENOMIC DNA]</scope>
    <source>
        <strain evidence="5 6">XE</strain>
    </source>
</reference>
<dbReference type="InterPro" id="IPR036582">
    <property type="entry name" value="Mao_N_sf"/>
</dbReference>
<evidence type="ECO:0000313" key="6">
    <source>
        <dbReference type="Proteomes" id="UP000681526"/>
    </source>
</evidence>
<feature type="domain" description="NodB homology" evidence="4">
    <location>
        <begin position="218"/>
        <end position="399"/>
    </location>
</feature>
<comment type="caution">
    <text evidence="5">The sequence shown here is derived from an EMBL/GenBank/DDBJ whole genome shotgun (WGS) entry which is preliminary data.</text>
</comment>
<dbReference type="PROSITE" id="PS51677">
    <property type="entry name" value="NODB"/>
    <property type="match status" value="1"/>
</dbReference>
<dbReference type="SUPFAM" id="SSF88713">
    <property type="entry name" value="Glycoside hydrolase/deacetylase"/>
    <property type="match status" value="1"/>
</dbReference>
<evidence type="ECO:0000259" key="4">
    <source>
        <dbReference type="PROSITE" id="PS51677"/>
    </source>
</evidence>
<evidence type="ECO:0000256" key="3">
    <source>
        <dbReference type="SAM" id="SignalP"/>
    </source>
</evidence>
<feature type="signal peptide" evidence="3">
    <location>
        <begin position="1"/>
        <end position="25"/>
    </location>
</feature>
<dbReference type="PANTHER" id="PTHR34216">
    <property type="match status" value="1"/>
</dbReference>
<dbReference type="CDD" id="cd10969">
    <property type="entry name" value="CE4_Ecf1_like_5s"/>
    <property type="match status" value="1"/>
</dbReference>
<dbReference type="InterPro" id="IPR051398">
    <property type="entry name" value="Polysacch_Deacetylase"/>
</dbReference>
<proteinExistence type="predicted"/>
<accession>A0ABM8V4Q1</accession>
<evidence type="ECO:0000256" key="1">
    <source>
        <dbReference type="ARBA" id="ARBA00004613"/>
    </source>
</evidence>
<dbReference type="Pfam" id="PF07833">
    <property type="entry name" value="Cu_amine_oxidN1"/>
    <property type="match status" value="1"/>
</dbReference>
<comment type="subcellular location">
    <subcellularLocation>
        <location evidence="1">Secreted</location>
    </subcellularLocation>
</comment>
<dbReference type="EMBL" id="CAJRAY010000049">
    <property type="protein sequence ID" value="CAG5087443.1"/>
    <property type="molecule type" value="Genomic_DNA"/>
</dbReference>
<dbReference type="Pfam" id="PF01522">
    <property type="entry name" value="Polysacc_deac_1"/>
    <property type="match status" value="1"/>
</dbReference>
<keyword evidence="2 3" id="KW-0732">Signal</keyword>
<name>A0ABM8V4Q1_THEXY</name>
<dbReference type="Gene3D" id="3.30.457.10">
    <property type="entry name" value="Copper amine oxidase-like, N-terminal domain"/>
    <property type="match status" value="1"/>
</dbReference>
<keyword evidence="6" id="KW-1185">Reference proteome</keyword>
<dbReference type="SUPFAM" id="SSF55383">
    <property type="entry name" value="Copper amine oxidase, domain N"/>
    <property type="match status" value="1"/>
</dbReference>
<dbReference type="InterPro" id="IPR011330">
    <property type="entry name" value="Glyco_hydro/deAcase_b/a-brl"/>
</dbReference>
<sequence length="399" mass="46100">MKLKLQLLSFCFIFCIFMMNAPVNAENNNIFESYDNTRVIYGYLENGVTYIPIGEIWRQFGNQLSFDVNEQKIFFSTNQGAITLGFQSAIGEINGETITLSNPTKKIQNTVYASVRDVAKLFNIKFDHLDKSMMELLLDTKKLLIHIKPITSAYLYHPKKIDVIMYHHFDPNRSDSLTVTPERFREHLDKLIQAGYETITEEDLYQYKTNAHYKLPKKPLLITIDDGYANNYSIAYPILKEKGLRATIYIITSYRGKQPGFSRHFTWEEAKEMYDSGVINIESHTHDLHYYVQQGKKQKAAILARNANEDERSYKNRILNDLKTSRDLIRQHVGKESIALSYPYGVYDKTVIQLAKEAGFKLHVTIKTDKNLRDGNPMIYRVNAHGDYSGEQLVSVLNS</sequence>
<dbReference type="InterPro" id="IPR002509">
    <property type="entry name" value="NODB_dom"/>
</dbReference>
<dbReference type="Gene3D" id="3.20.20.370">
    <property type="entry name" value="Glycoside hydrolase/deacetylase"/>
    <property type="match status" value="1"/>
</dbReference>
<protein>
    <submittedName>
        <fullName evidence="5">Polysaccharide deacetylase</fullName>
    </submittedName>
</protein>